<keyword evidence="3" id="KW-1185">Reference proteome</keyword>
<gene>
    <name evidence="2" type="ORF">COCSUDRAFT_66698</name>
</gene>
<evidence type="ECO:0000256" key="1">
    <source>
        <dbReference type="SAM" id="Phobius"/>
    </source>
</evidence>
<feature type="transmembrane region" description="Helical" evidence="1">
    <location>
        <begin position="25"/>
        <end position="43"/>
    </location>
</feature>
<keyword evidence="1" id="KW-0472">Membrane</keyword>
<dbReference type="Proteomes" id="UP000007264">
    <property type="component" value="Unassembled WGS sequence"/>
</dbReference>
<proteinExistence type="predicted"/>
<accession>I0YTV6</accession>
<dbReference type="RefSeq" id="XP_005646369.1">
    <property type="nucleotide sequence ID" value="XM_005646312.1"/>
</dbReference>
<dbReference type="AlphaFoldDB" id="I0YTV6"/>
<evidence type="ECO:0000313" key="3">
    <source>
        <dbReference type="Proteomes" id="UP000007264"/>
    </source>
</evidence>
<dbReference type="EMBL" id="AGSI01000011">
    <property type="protein sequence ID" value="EIE21825.1"/>
    <property type="molecule type" value="Genomic_DNA"/>
</dbReference>
<keyword evidence="1" id="KW-1133">Transmembrane helix</keyword>
<protein>
    <submittedName>
        <fullName evidence="2">Uncharacterized protein</fullName>
    </submittedName>
</protein>
<keyword evidence="1" id="KW-0812">Transmembrane</keyword>
<dbReference type="KEGG" id="csl:COCSUDRAFT_66698"/>
<reference evidence="2 3" key="1">
    <citation type="journal article" date="2012" name="Genome Biol.">
        <title>The genome of the polar eukaryotic microalga coccomyxa subellipsoidea reveals traits of cold adaptation.</title>
        <authorList>
            <person name="Blanc G."/>
            <person name="Agarkova I."/>
            <person name="Grimwood J."/>
            <person name="Kuo A."/>
            <person name="Brueggeman A."/>
            <person name="Dunigan D."/>
            <person name="Gurnon J."/>
            <person name="Ladunga I."/>
            <person name="Lindquist E."/>
            <person name="Lucas S."/>
            <person name="Pangilinan J."/>
            <person name="Proschold T."/>
            <person name="Salamov A."/>
            <person name="Schmutz J."/>
            <person name="Weeks D."/>
            <person name="Yamada T."/>
            <person name="Claverie J.M."/>
            <person name="Grigoriev I."/>
            <person name="Van Etten J."/>
            <person name="Lomsadze A."/>
            <person name="Borodovsky M."/>
        </authorList>
    </citation>
    <scope>NUCLEOTIDE SEQUENCE [LARGE SCALE GENOMIC DNA]</scope>
    <source>
        <strain evidence="2 3">C-169</strain>
    </source>
</reference>
<comment type="caution">
    <text evidence="2">The sequence shown here is derived from an EMBL/GenBank/DDBJ whole genome shotgun (WGS) entry which is preliminary data.</text>
</comment>
<name>I0YTV6_COCSC</name>
<dbReference type="GeneID" id="17039810"/>
<dbReference type="OrthoDB" id="10411246at2759"/>
<organism evidence="2 3">
    <name type="scientific">Coccomyxa subellipsoidea (strain C-169)</name>
    <name type="common">Green microalga</name>
    <dbReference type="NCBI Taxonomy" id="574566"/>
    <lineage>
        <taxon>Eukaryota</taxon>
        <taxon>Viridiplantae</taxon>
        <taxon>Chlorophyta</taxon>
        <taxon>core chlorophytes</taxon>
        <taxon>Trebouxiophyceae</taxon>
        <taxon>Trebouxiophyceae incertae sedis</taxon>
        <taxon>Coccomyxaceae</taxon>
        <taxon>Coccomyxa</taxon>
        <taxon>Coccomyxa subellipsoidea</taxon>
    </lineage>
</organism>
<sequence>MIKDIRDRLRGGCGLQQSGTNIPPWALAIGALVAVSLYCALTISPTPTSKVRLQLSGLSDHAEIAALETKGLRPLASKARTSAVDPVRGSNSGPLLEHMFVCVTFHWDVSGLTLLRQAVMTISHYPTTVTMCIISNRPELLRQAIREWGSGADHWVCGTNQTLLDPLHLAFVHRSYMDQAFKNKDYTTFMYLEHDMNVPWPALLGWAADTPLLEPLGFQRGFYRVEPSQHTGLPTLTDQIGRINITAYEKKLRVRFRDEVDLVKEKHFVQLPNPYFAVWVATRSQLAKFLRSAQWDVRYKPWAVRAMAACGLQFVDVPKGFFSAAVVPYNPGVPQQRQPPRMNVHAAIEHMSNKYCSAITGGQLHCTVAAHEFLFA</sequence>
<evidence type="ECO:0000313" key="2">
    <source>
        <dbReference type="EMBL" id="EIE21825.1"/>
    </source>
</evidence>